<reference evidence="2" key="1">
    <citation type="submission" date="2021-02" db="EMBL/GenBank/DDBJ databases">
        <title>Genome sequence Cadophora malorum strain M34.</title>
        <authorList>
            <person name="Stefanovic E."/>
            <person name="Vu D."/>
            <person name="Scully C."/>
            <person name="Dijksterhuis J."/>
            <person name="Roader J."/>
            <person name="Houbraken J."/>
        </authorList>
    </citation>
    <scope>NUCLEOTIDE SEQUENCE</scope>
    <source>
        <strain evidence="2">M34</strain>
    </source>
</reference>
<name>A0A8H7T515_9HELO</name>
<feature type="compositionally biased region" description="Polar residues" evidence="1">
    <location>
        <begin position="80"/>
        <end position="93"/>
    </location>
</feature>
<comment type="caution">
    <text evidence="2">The sequence shown here is derived from an EMBL/GenBank/DDBJ whole genome shotgun (WGS) entry which is preliminary data.</text>
</comment>
<dbReference type="PANTHER" id="PTHR37540:SF5">
    <property type="entry name" value="TRANSCRIPTION FACTOR DOMAIN-CONTAINING PROTEIN"/>
    <property type="match status" value="1"/>
</dbReference>
<dbReference type="Pfam" id="PF11951">
    <property type="entry name" value="Fungal_trans_2"/>
    <property type="match status" value="1"/>
</dbReference>
<dbReference type="InterPro" id="IPR021858">
    <property type="entry name" value="Fun_TF"/>
</dbReference>
<proteinExistence type="predicted"/>
<feature type="region of interest" description="Disordered" evidence="1">
    <location>
        <begin position="1"/>
        <end position="48"/>
    </location>
</feature>
<dbReference type="AlphaFoldDB" id="A0A8H7T515"/>
<protein>
    <submittedName>
        <fullName evidence="2">Uncharacterized protein</fullName>
    </submittedName>
</protein>
<evidence type="ECO:0000256" key="1">
    <source>
        <dbReference type="SAM" id="MobiDB-lite"/>
    </source>
</evidence>
<sequence>MSSELTFINFSGSPQHGNTSNSKTVRSHVMKKYRQQRKAEKRNRTPLGRYKVPFYDTGIFSNPANVQEKPPEFEHLKSEASLSPKNSARTDSTPETEDFSEIEEIERPELIYGSQSSSNIVPLSFLDSGLNAYNFLPISASPRVLMLLHTNISSTIRTSVHADPSEKYLSYYVDNAARLYIALSYSAIRFRDSSGNHSSESLYYLQKSISAVNDDIADPSKQASDSTIATVASMANIENLNGDPETAVVHLNGLKRMVELRGGLSCLGMRGILQRIVLW</sequence>
<feature type="compositionally biased region" description="Basic and acidic residues" evidence="1">
    <location>
        <begin position="69"/>
        <end position="78"/>
    </location>
</feature>
<dbReference type="Proteomes" id="UP000664132">
    <property type="component" value="Unassembled WGS sequence"/>
</dbReference>
<evidence type="ECO:0000313" key="2">
    <source>
        <dbReference type="EMBL" id="KAG4414855.1"/>
    </source>
</evidence>
<organism evidence="2 3">
    <name type="scientific">Cadophora malorum</name>
    <dbReference type="NCBI Taxonomy" id="108018"/>
    <lineage>
        <taxon>Eukaryota</taxon>
        <taxon>Fungi</taxon>
        <taxon>Dikarya</taxon>
        <taxon>Ascomycota</taxon>
        <taxon>Pezizomycotina</taxon>
        <taxon>Leotiomycetes</taxon>
        <taxon>Helotiales</taxon>
        <taxon>Ploettnerulaceae</taxon>
        <taxon>Cadophora</taxon>
    </lineage>
</organism>
<dbReference type="OrthoDB" id="4158087at2759"/>
<feature type="compositionally biased region" description="Acidic residues" evidence="1">
    <location>
        <begin position="94"/>
        <end position="104"/>
    </location>
</feature>
<accession>A0A8H7T515</accession>
<feature type="compositionally biased region" description="Polar residues" evidence="1">
    <location>
        <begin position="1"/>
        <end position="24"/>
    </location>
</feature>
<feature type="region of interest" description="Disordered" evidence="1">
    <location>
        <begin position="61"/>
        <end position="104"/>
    </location>
</feature>
<feature type="compositionally biased region" description="Basic residues" evidence="1">
    <location>
        <begin position="25"/>
        <end position="41"/>
    </location>
</feature>
<gene>
    <name evidence="2" type="ORF">IFR04_011993</name>
</gene>
<dbReference type="PANTHER" id="PTHR37540">
    <property type="entry name" value="TRANSCRIPTION FACTOR (ACR-2), PUTATIVE-RELATED-RELATED"/>
    <property type="match status" value="1"/>
</dbReference>
<dbReference type="EMBL" id="JAFJYH010000245">
    <property type="protein sequence ID" value="KAG4414855.1"/>
    <property type="molecule type" value="Genomic_DNA"/>
</dbReference>
<keyword evidence="3" id="KW-1185">Reference proteome</keyword>
<evidence type="ECO:0000313" key="3">
    <source>
        <dbReference type="Proteomes" id="UP000664132"/>
    </source>
</evidence>